<name>A0A124HE43_9ACTN</name>
<evidence type="ECO:0000313" key="3">
    <source>
        <dbReference type="EMBL" id="KUM99563.1"/>
    </source>
</evidence>
<feature type="domain" description="DUF2231" evidence="2">
    <location>
        <begin position="6"/>
        <end position="158"/>
    </location>
</feature>
<keyword evidence="4" id="KW-1185">Reference proteome</keyword>
<keyword evidence="1" id="KW-0812">Transmembrane</keyword>
<evidence type="ECO:0000259" key="2">
    <source>
        <dbReference type="Pfam" id="PF09990"/>
    </source>
</evidence>
<dbReference type="OrthoDB" id="4864772at2"/>
<dbReference type="STRING" id="67386.AQI95_38190"/>
<dbReference type="Pfam" id="PF09990">
    <property type="entry name" value="DUF2231"/>
    <property type="match status" value="1"/>
</dbReference>
<dbReference type="InterPro" id="IPR019251">
    <property type="entry name" value="DUF2231_TM"/>
</dbReference>
<evidence type="ECO:0000313" key="4">
    <source>
        <dbReference type="Proteomes" id="UP000053127"/>
    </source>
</evidence>
<proteinExistence type="predicted"/>
<sequence>MTLINGLPAHVLLVHVVVVLIPLTALALVTAALWPRAARRLGPLLPLLALVALAAVPLTTHAGEWLERHVESDALVRRHTELGDGLLPWALGLFALAAVVWWAGRRAPAEPGQGGGLSWSGLPVRIVVGVLCVAVSVGAVVDVYRIGDSGAKAAWHDAYSKTATGSEHGGS</sequence>
<keyword evidence="1" id="KW-1133">Transmembrane helix</keyword>
<organism evidence="3 4">
    <name type="scientific">Streptomyces yokosukanensis</name>
    <dbReference type="NCBI Taxonomy" id="67386"/>
    <lineage>
        <taxon>Bacteria</taxon>
        <taxon>Bacillati</taxon>
        <taxon>Actinomycetota</taxon>
        <taxon>Actinomycetes</taxon>
        <taxon>Kitasatosporales</taxon>
        <taxon>Streptomycetaceae</taxon>
        <taxon>Streptomyces</taxon>
    </lineage>
</organism>
<dbReference type="RefSeq" id="WP_067135081.1">
    <property type="nucleotide sequence ID" value="NZ_JBFACD010000018.1"/>
</dbReference>
<keyword evidence="1" id="KW-0472">Membrane</keyword>
<reference evidence="3 4" key="1">
    <citation type="submission" date="2015-10" db="EMBL/GenBank/DDBJ databases">
        <title>Draft genome sequence of Streptomyces yokosukanensis DSM 40224, type strain for the species Streptomyces yokosukanensis.</title>
        <authorList>
            <person name="Ruckert C."/>
            <person name="Winkler A."/>
            <person name="Kalinowski J."/>
            <person name="Kampfer P."/>
            <person name="Glaeser S."/>
        </authorList>
    </citation>
    <scope>NUCLEOTIDE SEQUENCE [LARGE SCALE GENOMIC DNA]</scope>
    <source>
        <strain evidence="3 4">DSM 40224</strain>
    </source>
</reference>
<comment type="caution">
    <text evidence="3">The sequence shown here is derived from an EMBL/GenBank/DDBJ whole genome shotgun (WGS) entry which is preliminary data.</text>
</comment>
<dbReference type="AlphaFoldDB" id="A0A124HE43"/>
<protein>
    <recommendedName>
        <fullName evidence="2">DUF2231 domain-containing protein</fullName>
    </recommendedName>
</protein>
<dbReference type="Proteomes" id="UP000053127">
    <property type="component" value="Unassembled WGS sequence"/>
</dbReference>
<dbReference type="EMBL" id="LMWN01000062">
    <property type="protein sequence ID" value="KUM99563.1"/>
    <property type="molecule type" value="Genomic_DNA"/>
</dbReference>
<feature type="transmembrane region" description="Helical" evidence="1">
    <location>
        <begin position="12"/>
        <end position="34"/>
    </location>
</feature>
<feature type="transmembrane region" description="Helical" evidence="1">
    <location>
        <begin position="46"/>
        <end position="66"/>
    </location>
</feature>
<feature type="transmembrane region" description="Helical" evidence="1">
    <location>
        <begin position="124"/>
        <end position="144"/>
    </location>
</feature>
<gene>
    <name evidence="3" type="ORF">AQI95_38190</name>
</gene>
<accession>A0A124HE43</accession>
<evidence type="ECO:0000256" key="1">
    <source>
        <dbReference type="SAM" id="Phobius"/>
    </source>
</evidence>
<feature type="transmembrane region" description="Helical" evidence="1">
    <location>
        <begin position="86"/>
        <end position="104"/>
    </location>
</feature>